<feature type="chain" id="PRO_5035285722" evidence="2">
    <location>
        <begin position="24"/>
        <end position="807"/>
    </location>
</feature>
<dbReference type="Proteomes" id="UP000650511">
    <property type="component" value="Unassembled WGS sequence"/>
</dbReference>
<keyword evidence="4" id="KW-1185">Reference proteome</keyword>
<proteinExistence type="predicted"/>
<keyword evidence="1" id="KW-0472">Membrane</keyword>
<dbReference type="AlphaFoldDB" id="A0A8J3EW57"/>
<feature type="signal peptide" evidence="2">
    <location>
        <begin position="1"/>
        <end position="23"/>
    </location>
</feature>
<keyword evidence="1" id="KW-0812">Transmembrane</keyword>
<sequence>MLLASVVALAALLAGPGTPGALGAEDEPALRRAELGASVTAGFGRGTGGAVWTLLEVEFTPRVPMAGQLEIASTGSSRASDTRRVEVSAGATKVFFVLLPPADEVQAAFVADDGTRVTLPRPQLGVEDVLVGGLGAAPQLPTPLNTAALDRAVRGVRVDPAVLDLGPRALEALDALVVSAGDLRAMDDGRREDLAVAVASGLDLLVPIRAGDEALPLPWNPLASTDTDADGQLRLVAVDGAFAASAADLGGEGATTVAAATPAGRGRVVALAGAPGEGGPADDPEIWSQLLQPRVDLGGPLGNTDDGDVGNRLFGGGTTLPGIRGAIAFVLAYLLLVGPVNALVVRRAGRRELAWVTIPAITVVFTVVAALTAAGSAPTATPVTRAAWWFDGVGQEVTAMHVQAPARGVQEVVLPGARDTMIGTSWSDVASAASFDGDETTFRTRLEALQTTTAIAFGAPTAPAPLEVTATFDDGVLNVELANRTEHRLAQVRVLVATSTTEVGELGPGERRTVTVDDLEDTLARAPGDRGLRMVGEPPGREVGKRPEPDVAERLLAWGMLDRSPGAVWVTAASTDDLGLTRPRVGGELDDRGAFVAVGVTPDHAGGDVLPHEIRRDLVRNGPWSPWRQHPLSVEGEEQLLLRFRLPEPAAATTLVSTLMAGGEVQPMDHGIADPWSNGCFEVTEIDADGVASDPEEGCGPEIACPPASRECGGDDQRIEACFEDGSCQIAVRIGDDPTVEQPDTTVGFEVFDRQAQRWVALDQVFDDAGRASVDRVVSPLGEVLVRARNAGFLPFGQRGLGLEVGA</sequence>
<organism evidence="3 4">
    <name type="scientific">Egicoccus halophilus</name>
    <dbReference type="NCBI Taxonomy" id="1670830"/>
    <lineage>
        <taxon>Bacteria</taxon>
        <taxon>Bacillati</taxon>
        <taxon>Actinomycetota</taxon>
        <taxon>Nitriliruptoria</taxon>
        <taxon>Egicoccales</taxon>
        <taxon>Egicoccaceae</taxon>
        <taxon>Egicoccus</taxon>
    </lineage>
</organism>
<dbReference type="RefSeq" id="WP_130648172.1">
    <property type="nucleotide sequence ID" value="NZ_BMHA01000001.1"/>
</dbReference>
<reference evidence="3" key="2">
    <citation type="submission" date="2020-09" db="EMBL/GenBank/DDBJ databases">
        <authorList>
            <person name="Sun Q."/>
            <person name="Zhou Y."/>
        </authorList>
    </citation>
    <scope>NUCLEOTIDE SEQUENCE</scope>
    <source>
        <strain evidence="3">CGMCC 1.14988</strain>
    </source>
</reference>
<evidence type="ECO:0000313" key="3">
    <source>
        <dbReference type="EMBL" id="GGI02691.1"/>
    </source>
</evidence>
<evidence type="ECO:0000313" key="4">
    <source>
        <dbReference type="Proteomes" id="UP000650511"/>
    </source>
</evidence>
<feature type="transmembrane region" description="Helical" evidence="1">
    <location>
        <begin position="326"/>
        <end position="346"/>
    </location>
</feature>
<name>A0A8J3EW57_9ACTN</name>
<reference evidence="3" key="1">
    <citation type="journal article" date="2014" name="Int. J. Syst. Evol. Microbiol.">
        <title>Complete genome sequence of Corynebacterium casei LMG S-19264T (=DSM 44701T), isolated from a smear-ripened cheese.</title>
        <authorList>
            <consortium name="US DOE Joint Genome Institute (JGI-PGF)"/>
            <person name="Walter F."/>
            <person name="Albersmeier A."/>
            <person name="Kalinowski J."/>
            <person name="Ruckert C."/>
        </authorList>
    </citation>
    <scope>NUCLEOTIDE SEQUENCE</scope>
    <source>
        <strain evidence="3">CGMCC 1.14988</strain>
    </source>
</reference>
<gene>
    <name evidence="3" type="ORF">GCM10011354_01220</name>
</gene>
<keyword evidence="1" id="KW-1133">Transmembrane helix</keyword>
<dbReference type="EMBL" id="BMHA01000001">
    <property type="protein sequence ID" value="GGI02691.1"/>
    <property type="molecule type" value="Genomic_DNA"/>
</dbReference>
<comment type="caution">
    <text evidence="3">The sequence shown here is derived from an EMBL/GenBank/DDBJ whole genome shotgun (WGS) entry which is preliminary data.</text>
</comment>
<protein>
    <submittedName>
        <fullName evidence="3">Uncharacterized protein</fullName>
    </submittedName>
</protein>
<evidence type="ECO:0000256" key="1">
    <source>
        <dbReference type="SAM" id="Phobius"/>
    </source>
</evidence>
<keyword evidence="2" id="KW-0732">Signal</keyword>
<accession>A0A8J3EW57</accession>
<evidence type="ECO:0000256" key="2">
    <source>
        <dbReference type="SAM" id="SignalP"/>
    </source>
</evidence>
<dbReference type="OrthoDB" id="137965at2"/>
<feature type="transmembrane region" description="Helical" evidence="1">
    <location>
        <begin position="353"/>
        <end position="375"/>
    </location>
</feature>